<dbReference type="KEGG" id="tbe:Trebr_1237"/>
<keyword evidence="3" id="KW-1185">Reference proteome</keyword>
<evidence type="ECO:0000256" key="1">
    <source>
        <dbReference type="SAM" id="SignalP"/>
    </source>
</evidence>
<reference evidence="3" key="1">
    <citation type="submission" date="2011-04" db="EMBL/GenBank/DDBJ databases">
        <title>The complete genome of Treponema brennaborense DSM 12168.</title>
        <authorList>
            <person name="Lucas S."/>
            <person name="Han J."/>
            <person name="Lapidus A."/>
            <person name="Bruce D."/>
            <person name="Goodwin L."/>
            <person name="Pitluck S."/>
            <person name="Peters L."/>
            <person name="Kyrpides N."/>
            <person name="Mavromatis K."/>
            <person name="Ivanova N."/>
            <person name="Mikhailova N."/>
            <person name="Pagani I."/>
            <person name="Teshima H."/>
            <person name="Detter J.C."/>
            <person name="Tapia R."/>
            <person name="Han C."/>
            <person name="Land M."/>
            <person name="Hauser L."/>
            <person name="Markowitz V."/>
            <person name="Cheng J.-F."/>
            <person name="Hugenholtz P."/>
            <person name="Woyke T."/>
            <person name="Wu D."/>
            <person name="Gronow S."/>
            <person name="Wellnitz S."/>
            <person name="Brambilla E."/>
            <person name="Klenk H.-P."/>
            <person name="Eisen J.A."/>
        </authorList>
    </citation>
    <scope>NUCLEOTIDE SEQUENCE [LARGE SCALE GENOMIC DNA]</scope>
    <source>
        <strain evidence="3">DSM 12168 / CIP 105900 / DD5/3</strain>
    </source>
</reference>
<dbReference type="STRING" id="906968.Trebr_1237"/>
<dbReference type="eggNOG" id="COG3103">
    <property type="taxonomic scope" value="Bacteria"/>
</dbReference>
<sequence length="462" mass="48064">MHMKTIPDNRRCCRPKAAVLFRTVLLFAAAVPAAANPTVDVRFSGSVKSAAGAYIYGKENAGHLSAAKTVAAAAVDAAAGGGTLFVAADVSLDALKTDAADGITGTLREAYFSWTGTPFALRAGNGGLQAGITVGRQIHAWGKADGKRIADVLCPQDLTTLSAADYRESRLGVDAVKATISGAYFAADAYWIPVFRPSALPLENGSALANALVPKTVSLGATALPVTVGDIRKPEAALENGSYAARVGFWLPAVDFSIYGYYGYDDTPVLSYAIESDGGSPTGIGVSGTYHRYTMAGADAAVPLGSFVLRAEAAFFRGRAFALDPAAALSGAAGETTYLRKNQLAALAGVDWSYGMWTVTAQYYEDVVFGTAAALGRKTRENGATLNVSGSFLQNTLTVSLSGAVAWNDLDSCASIGADYALSDQITLTLAAAGYFPGPESDGTYGVYKNMSSVRIEGIYRF</sequence>
<proteinExistence type="predicted"/>
<evidence type="ECO:0000313" key="3">
    <source>
        <dbReference type="Proteomes" id="UP000006546"/>
    </source>
</evidence>
<dbReference type="EMBL" id="CP002696">
    <property type="protein sequence ID" value="AEE16665.1"/>
    <property type="molecule type" value="Genomic_DNA"/>
</dbReference>
<dbReference type="AlphaFoldDB" id="F4LLK1"/>
<gene>
    <name evidence="2" type="ordered locus">Trebr_1237</name>
</gene>
<name>F4LLK1_TREBD</name>
<accession>F4LLK1</accession>
<keyword evidence="1" id="KW-0732">Signal</keyword>
<organism evidence="2 3">
    <name type="scientific">Treponema brennaborense (strain DSM 12168 / CIP 105900 / DD5/3)</name>
    <dbReference type="NCBI Taxonomy" id="906968"/>
    <lineage>
        <taxon>Bacteria</taxon>
        <taxon>Pseudomonadati</taxon>
        <taxon>Spirochaetota</taxon>
        <taxon>Spirochaetia</taxon>
        <taxon>Spirochaetales</taxon>
        <taxon>Treponemataceae</taxon>
        <taxon>Treponema</taxon>
    </lineage>
</organism>
<dbReference type="HOGENOM" id="CLU_031778_0_1_12"/>
<protein>
    <submittedName>
        <fullName evidence="2">Uncharacterized protein</fullName>
    </submittedName>
</protein>
<feature type="signal peptide" evidence="1">
    <location>
        <begin position="1"/>
        <end position="35"/>
    </location>
</feature>
<feature type="chain" id="PRO_5003310940" evidence="1">
    <location>
        <begin position="36"/>
        <end position="462"/>
    </location>
</feature>
<dbReference type="Proteomes" id="UP000006546">
    <property type="component" value="Chromosome"/>
</dbReference>
<evidence type="ECO:0000313" key="2">
    <source>
        <dbReference type="EMBL" id="AEE16665.1"/>
    </source>
</evidence>